<keyword evidence="4 6" id="KW-0804">Transcription</keyword>
<accession>A0ABD1GGK8</accession>
<dbReference type="Pfam" id="PF04844">
    <property type="entry name" value="Ovate"/>
    <property type="match status" value="1"/>
</dbReference>
<proteinExistence type="predicted"/>
<dbReference type="InterPro" id="IPR038933">
    <property type="entry name" value="Ovate"/>
</dbReference>
<sequence>MSSLMWKSFNFCFSNFKCFPTISLSTPAAATDDEHGQDQKLATATNPTLFKNFNSLYDANYSDFSASKSSPFSPSSTAAAATTEDFNSSSTDSDADCVPDFTTAFASHRFFFSSPGSSNSIVEPLQPQPPQDPDAVVGSGVAVHTYSPDPYSDFRQSMFEMIEARDATADWEFLNELLLCYLSLNPGHTHKFIVGAFADVVVSLAATPPPIDRCRETLLQRHVTSSSPM</sequence>
<dbReference type="Proteomes" id="UP001567538">
    <property type="component" value="Unassembled WGS sequence"/>
</dbReference>
<evidence type="ECO:0000259" key="7">
    <source>
        <dbReference type="PROSITE" id="PS51754"/>
    </source>
</evidence>
<dbReference type="GO" id="GO:0005634">
    <property type="term" value="C:nucleus"/>
    <property type="evidence" value="ECO:0007669"/>
    <property type="project" value="UniProtKB-SubCell"/>
</dbReference>
<reference evidence="8 9" key="1">
    <citation type="submission" date="2024-06" db="EMBL/GenBank/DDBJ databases">
        <title>A chromosome level genome sequence of Diviner's sage (Salvia divinorum).</title>
        <authorList>
            <person name="Ford S.A."/>
            <person name="Ro D.-K."/>
            <person name="Ness R.W."/>
            <person name="Phillips M.A."/>
        </authorList>
    </citation>
    <scope>NUCLEOTIDE SEQUENCE [LARGE SCALE GENOMIC DNA]</scope>
    <source>
        <strain evidence="8">SAF-2024a</strain>
        <tissue evidence="8">Leaf</tissue>
    </source>
</reference>
<dbReference type="GO" id="GO:0045892">
    <property type="term" value="P:negative regulation of DNA-templated transcription"/>
    <property type="evidence" value="ECO:0007669"/>
    <property type="project" value="UniProtKB-UniRule"/>
</dbReference>
<evidence type="ECO:0000313" key="8">
    <source>
        <dbReference type="EMBL" id="KAL1543256.1"/>
    </source>
</evidence>
<evidence type="ECO:0000256" key="5">
    <source>
        <dbReference type="ARBA" id="ARBA00023242"/>
    </source>
</evidence>
<dbReference type="NCBIfam" id="TIGR01568">
    <property type="entry name" value="A_thal_3678"/>
    <property type="match status" value="1"/>
</dbReference>
<dbReference type="PANTHER" id="PTHR33057:SF175">
    <property type="entry name" value="TRANSCRIPTION REPRESSOR OFP12"/>
    <property type="match status" value="1"/>
</dbReference>
<comment type="subcellular location">
    <subcellularLocation>
        <location evidence="1 6">Nucleus</location>
    </subcellularLocation>
</comment>
<dbReference type="PROSITE" id="PS51754">
    <property type="entry name" value="OVATE"/>
    <property type="match status" value="1"/>
</dbReference>
<dbReference type="AlphaFoldDB" id="A0ABD1GGK8"/>
<evidence type="ECO:0000256" key="4">
    <source>
        <dbReference type="ARBA" id="ARBA00023163"/>
    </source>
</evidence>
<dbReference type="EMBL" id="JBEAFC010000008">
    <property type="protein sequence ID" value="KAL1543256.1"/>
    <property type="molecule type" value="Genomic_DNA"/>
</dbReference>
<comment type="function">
    <text evidence="6">Transcriptional repressor that regulates multiple aspects of plant growth and development.</text>
</comment>
<dbReference type="PANTHER" id="PTHR33057">
    <property type="entry name" value="TRANSCRIPTION REPRESSOR OFP7-RELATED"/>
    <property type="match status" value="1"/>
</dbReference>
<dbReference type="InterPro" id="IPR006458">
    <property type="entry name" value="Ovate_C"/>
</dbReference>
<comment type="caution">
    <text evidence="8">The sequence shown here is derived from an EMBL/GenBank/DDBJ whole genome shotgun (WGS) entry which is preliminary data.</text>
</comment>
<evidence type="ECO:0000256" key="6">
    <source>
        <dbReference type="RuleBase" id="RU367028"/>
    </source>
</evidence>
<keyword evidence="5 6" id="KW-0539">Nucleus</keyword>
<evidence type="ECO:0000256" key="3">
    <source>
        <dbReference type="ARBA" id="ARBA00023015"/>
    </source>
</evidence>
<keyword evidence="3 6" id="KW-0805">Transcription regulation</keyword>
<keyword evidence="2 6" id="KW-0678">Repressor</keyword>
<evidence type="ECO:0000256" key="2">
    <source>
        <dbReference type="ARBA" id="ARBA00022491"/>
    </source>
</evidence>
<name>A0ABD1GGK8_SALDI</name>
<protein>
    <recommendedName>
        <fullName evidence="6">Transcription repressor</fullName>
    </recommendedName>
    <alternativeName>
        <fullName evidence="6">Ovate family protein</fullName>
    </alternativeName>
</protein>
<gene>
    <name evidence="8" type="ORF">AAHA92_20257</name>
</gene>
<keyword evidence="9" id="KW-1185">Reference proteome</keyword>
<evidence type="ECO:0000256" key="1">
    <source>
        <dbReference type="ARBA" id="ARBA00004123"/>
    </source>
</evidence>
<evidence type="ECO:0000313" key="9">
    <source>
        <dbReference type="Proteomes" id="UP001567538"/>
    </source>
</evidence>
<feature type="domain" description="OVATE" evidence="7">
    <location>
        <begin position="143"/>
        <end position="203"/>
    </location>
</feature>
<organism evidence="8 9">
    <name type="scientific">Salvia divinorum</name>
    <name type="common">Maria pastora</name>
    <name type="synonym">Diviner's sage</name>
    <dbReference type="NCBI Taxonomy" id="28513"/>
    <lineage>
        <taxon>Eukaryota</taxon>
        <taxon>Viridiplantae</taxon>
        <taxon>Streptophyta</taxon>
        <taxon>Embryophyta</taxon>
        <taxon>Tracheophyta</taxon>
        <taxon>Spermatophyta</taxon>
        <taxon>Magnoliopsida</taxon>
        <taxon>eudicotyledons</taxon>
        <taxon>Gunneridae</taxon>
        <taxon>Pentapetalae</taxon>
        <taxon>asterids</taxon>
        <taxon>lamiids</taxon>
        <taxon>Lamiales</taxon>
        <taxon>Lamiaceae</taxon>
        <taxon>Nepetoideae</taxon>
        <taxon>Mentheae</taxon>
        <taxon>Salviinae</taxon>
        <taxon>Salvia</taxon>
        <taxon>Salvia subgen. Calosphace</taxon>
    </lineage>
</organism>